<dbReference type="EMBL" id="UAUU01000008">
    <property type="protein sequence ID" value="SPZ85988.1"/>
    <property type="molecule type" value="Genomic_DNA"/>
</dbReference>
<gene>
    <name evidence="3" type="ORF">NCTC11343_02555</name>
    <name evidence="4" type="ORF">SPHINGO8BC_60557</name>
</gene>
<feature type="domain" description="DUF4296" evidence="2">
    <location>
        <begin position="39"/>
        <end position="121"/>
    </location>
</feature>
<protein>
    <recommendedName>
        <fullName evidence="2">DUF4296 domain-containing protein</fullName>
    </recommendedName>
</protein>
<accession>A0A2X2IVE4</accession>
<feature type="region of interest" description="Disordered" evidence="1">
    <location>
        <begin position="211"/>
        <end position="271"/>
    </location>
</feature>
<dbReference type="EMBL" id="CABWMV010000025">
    <property type="protein sequence ID" value="VXD05569.1"/>
    <property type="molecule type" value="Genomic_DNA"/>
</dbReference>
<evidence type="ECO:0000259" key="2">
    <source>
        <dbReference type="Pfam" id="PF14129"/>
    </source>
</evidence>
<dbReference type="AlphaFoldDB" id="A0A2X2IVE4"/>
<evidence type="ECO:0000313" key="4">
    <source>
        <dbReference type="EMBL" id="VXD05569.1"/>
    </source>
</evidence>
<evidence type="ECO:0000313" key="5">
    <source>
        <dbReference type="Proteomes" id="UP000251241"/>
    </source>
</evidence>
<feature type="compositionally biased region" description="Polar residues" evidence="1">
    <location>
        <begin position="211"/>
        <end position="235"/>
    </location>
</feature>
<dbReference type="InterPro" id="IPR025381">
    <property type="entry name" value="DUF4296"/>
</dbReference>
<dbReference type="Proteomes" id="UP000432350">
    <property type="component" value="Unassembled WGS sequence"/>
</dbReference>
<sequence>MPNVGAFCKFVQNYKMLRLILNLLAVIFLFGSCIGTGGKDIISKSKFVDALTEIQLTDSYLNILPIDSARKVMLPLYQVTFDKYGLDSVSFRKNLDYYGKDAEVMSAIYKKVEDNLTKENKIYADIERKKQDSIRTRDSIQNMRIQDSTNRVMRAQQAYQERVAALIHYLPNKTKFTFREASSLFNTNFQTKTGISMNGYLMNQLSVGNSNLPIESPSPQKDTVSQLKTPGTSVKDTLVIQNHVEPQLPTSELEKRPILTPPRHIKPPTEL</sequence>
<evidence type="ECO:0000256" key="1">
    <source>
        <dbReference type="SAM" id="MobiDB-lite"/>
    </source>
</evidence>
<dbReference type="Proteomes" id="UP000251241">
    <property type="component" value="Unassembled WGS sequence"/>
</dbReference>
<accession>A0A654DI45</accession>
<organism evidence="3 5">
    <name type="scientific">Sphingobacterium multivorum</name>
    <dbReference type="NCBI Taxonomy" id="28454"/>
    <lineage>
        <taxon>Bacteria</taxon>
        <taxon>Pseudomonadati</taxon>
        <taxon>Bacteroidota</taxon>
        <taxon>Sphingobacteriia</taxon>
        <taxon>Sphingobacteriales</taxon>
        <taxon>Sphingobacteriaceae</taxon>
        <taxon>Sphingobacterium</taxon>
    </lineage>
</organism>
<reference evidence="4 6" key="2">
    <citation type="submission" date="2019-10" db="EMBL/GenBank/DDBJ databases">
        <authorList>
            <person name="Karimi E."/>
        </authorList>
    </citation>
    <scope>NUCLEOTIDE SEQUENCE [LARGE SCALE GENOMIC DNA]</scope>
    <source>
        <strain evidence="4">Sphingobacterium sp. 8BC</strain>
    </source>
</reference>
<evidence type="ECO:0000313" key="3">
    <source>
        <dbReference type="EMBL" id="SPZ85988.1"/>
    </source>
</evidence>
<dbReference type="Pfam" id="PF14129">
    <property type="entry name" value="DUF4296"/>
    <property type="match status" value="1"/>
</dbReference>
<evidence type="ECO:0000313" key="6">
    <source>
        <dbReference type="Proteomes" id="UP000432350"/>
    </source>
</evidence>
<reference evidence="3 5" key="1">
    <citation type="submission" date="2018-06" db="EMBL/GenBank/DDBJ databases">
        <authorList>
            <consortium name="Pathogen Informatics"/>
            <person name="Doyle S."/>
        </authorList>
    </citation>
    <scope>NUCLEOTIDE SEQUENCE [LARGE SCALE GENOMIC DNA]</scope>
    <source>
        <strain evidence="3 5">NCTC11343</strain>
    </source>
</reference>
<proteinExistence type="predicted"/>
<name>A0A2X2IVE4_SPHMU</name>